<reference evidence="1" key="1">
    <citation type="submission" date="2023-03" db="EMBL/GenBank/DDBJ databases">
        <title>Massive genome expansion in bonnet fungi (Mycena s.s.) driven by repeated elements and novel gene families across ecological guilds.</title>
        <authorList>
            <consortium name="Lawrence Berkeley National Laboratory"/>
            <person name="Harder C.B."/>
            <person name="Miyauchi S."/>
            <person name="Viragh M."/>
            <person name="Kuo A."/>
            <person name="Thoen E."/>
            <person name="Andreopoulos B."/>
            <person name="Lu D."/>
            <person name="Skrede I."/>
            <person name="Drula E."/>
            <person name="Henrissat B."/>
            <person name="Morin E."/>
            <person name="Kohler A."/>
            <person name="Barry K."/>
            <person name="LaButti K."/>
            <person name="Morin E."/>
            <person name="Salamov A."/>
            <person name="Lipzen A."/>
            <person name="Mereny Z."/>
            <person name="Hegedus B."/>
            <person name="Baldrian P."/>
            <person name="Stursova M."/>
            <person name="Weitz H."/>
            <person name="Taylor A."/>
            <person name="Grigoriev I.V."/>
            <person name="Nagy L.G."/>
            <person name="Martin F."/>
            <person name="Kauserud H."/>
        </authorList>
    </citation>
    <scope>NUCLEOTIDE SEQUENCE</scope>
    <source>
        <strain evidence="1">CBHHK188m</strain>
    </source>
</reference>
<organism evidence="1 2">
    <name type="scientific">Mycena maculata</name>
    <dbReference type="NCBI Taxonomy" id="230809"/>
    <lineage>
        <taxon>Eukaryota</taxon>
        <taxon>Fungi</taxon>
        <taxon>Dikarya</taxon>
        <taxon>Basidiomycota</taxon>
        <taxon>Agaricomycotina</taxon>
        <taxon>Agaricomycetes</taxon>
        <taxon>Agaricomycetidae</taxon>
        <taxon>Agaricales</taxon>
        <taxon>Marasmiineae</taxon>
        <taxon>Mycenaceae</taxon>
        <taxon>Mycena</taxon>
    </lineage>
</organism>
<protein>
    <submittedName>
        <fullName evidence="1">Uncharacterized protein</fullName>
    </submittedName>
</protein>
<sequence>MKSHSSHIIHRASGWATCTASLGARVLKNPSLWHPPRPSTGSARSLTSARWAVRLSVLAFRLWLKHSASALAGWRLNVTEKKRLGALTRTFFFPKWVSFTEIEISGDRIESRPRSHFEEIPVPDGQLSLTEADVETYIAPLVKNGWAVRAIPSPIPLITFNRISNLNDLHEALPFTNLPSLARIYHFTTETAAKQFFHAAVATISALPVGVRITCYSTWGLSQVMLRSISELAPHKLKYGISLADVHFAIDLENEFYKN</sequence>
<gene>
    <name evidence="1" type="ORF">DFH07DRAFT_764312</name>
</gene>
<proteinExistence type="predicted"/>
<name>A0AAD7KEG2_9AGAR</name>
<evidence type="ECO:0000313" key="2">
    <source>
        <dbReference type="Proteomes" id="UP001215280"/>
    </source>
</evidence>
<accession>A0AAD7KEG2</accession>
<dbReference type="Proteomes" id="UP001215280">
    <property type="component" value="Unassembled WGS sequence"/>
</dbReference>
<keyword evidence="2" id="KW-1185">Reference proteome</keyword>
<dbReference type="EMBL" id="JARJLG010000002">
    <property type="protein sequence ID" value="KAJ7783942.1"/>
    <property type="molecule type" value="Genomic_DNA"/>
</dbReference>
<comment type="caution">
    <text evidence="1">The sequence shown here is derived from an EMBL/GenBank/DDBJ whole genome shotgun (WGS) entry which is preliminary data.</text>
</comment>
<evidence type="ECO:0000313" key="1">
    <source>
        <dbReference type="EMBL" id="KAJ7783942.1"/>
    </source>
</evidence>
<dbReference type="AlphaFoldDB" id="A0AAD7KEG2"/>